<dbReference type="InterPro" id="IPR051172">
    <property type="entry name" value="Chlamydia_OmcB"/>
</dbReference>
<feature type="transmembrane region" description="Helical" evidence="1">
    <location>
        <begin position="626"/>
        <end position="646"/>
    </location>
</feature>
<gene>
    <name evidence="4" type="ORF">GCM10009768_23200</name>
</gene>
<keyword evidence="5" id="KW-1185">Reference proteome</keyword>
<comment type="caution">
    <text evidence="4">The sequence shown here is derived from an EMBL/GenBank/DDBJ whole genome shotgun (WGS) entry which is preliminary data.</text>
</comment>
<name>A0ABP4XVR4_9MICO</name>
<organism evidence="4 5">
    <name type="scientific">Leucobacter iarius</name>
    <dbReference type="NCBI Taxonomy" id="333963"/>
    <lineage>
        <taxon>Bacteria</taxon>
        <taxon>Bacillati</taxon>
        <taxon>Actinomycetota</taxon>
        <taxon>Actinomycetes</taxon>
        <taxon>Micrococcales</taxon>
        <taxon>Microbacteriaceae</taxon>
        <taxon>Leucobacter</taxon>
    </lineage>
</organism>
<evidence type="ECO:0000259" key="3">
    <source>
        <dbReference type="Pfam" id="PF25564"/>
    </source>
</evidence>
<dbReference type="Pfam" id="PF25564">
    <property type="entry name" value="DUF7933"/>
    <property type="match status" value="1"/>
</dbReference>
<dbReference type="PANTHER" id="PTHR34819">
    <property type="entry name" value="LARGE CYSTEINE-RICH PERIPLASMIC PROTEIN OMCB"/>
    <property type="match status" value="1"/>
</dbReference>
<dbReference type="PANTHER" id="PTHR34819:SF3">
    <property type="entry name" value="CELL SURFACE PROTEIN"/>
    <property type="match status" value="1"/>
</dbReference>
<dbReference type="NCBIfam" id="TIGR01451">
    <property type="entry name" value="B_ant_repeat"/>
    <property type="match status" value="1"/>
</dbReference>
<dbReference type="InterPro" id="IPR057693">
    <property type="entry name" value="DUF7933"/>
</dbReference>
<accession>A0ABP4XVR4</accession>
<feature type="domain" description="DUF7933" evidence="3">
    <location>
        <begin position="260"/>
        <end position="368"/>
    </location>
</feature>
<evidence type="ECO:0000313" key="5">
    <source>
        <dbReference type="Proteomes" id="UP001500851"/>
    </source>
</evidence>
<feature type="domain" description="DUF7507" evidence="2">
    <location>
        <begin position="382"/>
        <end position="486"/>
    </location>
</feature>
<proteinExistence type="predicted"/>
<evidence type="ECO:0000256" key="1">
    <source>
        <dbReference type="SAM" id="Phobius"/>
    </source>
</evidence>
<dbReference type="RefSeq" id="WP_344032364.1">
    <property type="nucleotide sequence ID" value="NZ_BAAAOB010000002.1"/>
</dbReference>
<dbReference type="Pfam" id="PF24346">
    <property type="entry name" value="DUF7507"/>
    <property type="match status" value="2"/>
</dbReference>
<dbReference type="Proteomes" id="UP001500851">
    <property type="component" value="Unassembled WGS sequence"/>
</dbReference>
<evidence type="ECO:0000259" key="2">
    <source>
        <dbReference type="Pfam" id="PF24346"/>
    </source>
</evidence>
<keyword evidence="1" id="KW-0472">Membrane</keyword>
<evidence type="ECO:0000313" key="4">
    <source>
        <dbReference type="EMBL" id="GAA1793637.1"/>
    </source>
</evidence>
<keyword evidence="1" id="KW-1133">Transmembrane helix</keyword>
<dbReference type="InterPro" id="IPR047589">
    <property type="entry name" value="DUF11_rpt"/>
</dbReference>
<feature type="domain" description="DUF7507" evidence="2">
    <location>
        <begin position="498"/>
        <end position="603"/>
    </location>
</feature>
<reference evidence="5" key="1">
    <citation type="journal article" date="2019" name="Int. J. Syst. Evol. Microbiol.">
        <title>The Global Catalogue of Microorganisms (GCM) 10K type strain sequencing project: providing services to taxonomists for standard genome sequencing and annotation.</title>
        <authorList>
            <consortium name="The Broad Institute Genomics Platform"/>
            <consortium name="The Broad Institute Genome Sequencing Center for Infectious Disease"/>
            <person name="Wu L."/>
            <person name="Ma J."/>
        </authorList>
    </citation>
    <scope>NUCLEOTIDE SEQUENCE [LARGE SCALE GENOMIC DNA]</scope>
    <source>
        <strain evidence="5">JCM 14736</strain>
    </source>
</reference>
<evidence type="ECO:0008006" key="6">
    <source>
        <dbReference type="Google" id="ProtNLM"/>
    </source>
</evidence>
<sequence length="654" mass="65084">MASTKSRPARRLAALVGGTAVLLGMGVIAPSAAVAAPAPAPADPTVLFQEGFENGTGSEIIGLPAYTGSQGASYTADPFWLSAAACNGLVLQGGGDWSGSGAPCATPESRARLMDLAGVLGGGDTKNHIVAAYTDSNGPAGQTLLARSDHSGIQLTKGRFYVAGIDIAEVNCFAAADSTISFGLVLPSGEVMIDGAPAVACSTGQTTTVNGHEIKYGSFRSAGFKAPETGAGEYVVRNLQTSGGGNDFAYDNLVLMDATPTLHKSFSQDAVEVGQSVTMQLTVVNTSELSEKTGWGFSDAMPAGMKVASTPNIASTCAAGDVTAAAGSSALSVENGSLASGAESCTISVDVVLDKGGDFTNVITSMDGLGGTPSAAVRALVPSLSLTKTVAPETLTADQREATYTFTVRNDGDVDLHDVAVTDPGPIGGTGTMGPIDCGGVTDLAVDEQIVCTAVYTAGLDDLDGTALKNEAKASGVSPAGTRVDADASAQLPTVAPKPELTLVKSADTDVATRAGQKIVYSFLVTNTGNVTVTDVAVAEGDFSGKGELGDIVCPAAAESLAPQAKVTCTADYTVVAADLTGKAITNTATASGTGPNGAVVSKAAAAQVKTQAPAELAVTGSASGFVPAAGALALLLIAGGATVVATRRLNARS</sequence>
<keyword evidence="1" id="KW-0812">Transmembrane</keyword>
<dbReference type="InterPro" id="IPR055354">
    <property type="entry name" value="DUF7507"/>
</dbReference>
<protein>
    <recommendedName>
        <fullName evidence="6">Repeat protein (TIGR01451 family)</fullName>
    </recommendedName>
</protein>
<dbReference type="EMBL" id="BAAAOB010000002">
    <property type="protein sequence ID" value="GAA1793637.1"/>
    <property type="molecule type" value="Genomic_DNA"/>
</dbReference>